<sequence length="107" mass="12484">MDQIRRRSNLTEFICQRMIKVENDVWSFAMDHKPWRWWRKPVSHETINAKGGDKCFTVMFGDFVLLSEVNNILFAGLAFPPLYFYNGGVKEFLATIKQHVSLVRSGT</sequence>
<gene>
    <name evidence="1" type="ORF">RND81_09G136300</name>
</gene>
<organism evidence="1 2">
    <name type="scientific">Saponaria officinalis</name>
    <name type="common">Common soapwort</name>
    <name type="synonym">Lychnis saponaria</name>
    <dbReference type="NCBI Taxonomy" id="3572"/>
    <lineage>
        <taxon>Eukaryota</taxon>
        <taxon>Viridiplantae</taxon>
        <taxon>Streptophyta</taxon>
        <taxon>Embryophyta</taxon>
        <taxon>Tracheophyta</taxon>
        <taxon>Spermatophyta</taxon>
        <taxon>Magnoliopsida</taxon>
        <taxon>eudicotyledons</taxon>
        <taxon>Gunneridae</taxon>
        <taxon>Pentapetalae</taxon>
        <taxon>Caryophyllales</taxon>
        <taxon>Caryophyllaceae</taxon>
        <taxon>Caryophylleae</taxon>
        <taxon>Saponaria</taxon>
    </lineage>
</organism>
<dbReference type="Proteomes" id="UP001443914">
    <property type="component" value="Unassembled WGS sequence"/>
</dbReference>
<dbReference type="AlphaFoldDB" id="A0AAW1IM14"/>
<proteinExistence type="predicted"/>
<evidence type="ECO:0000313" key="2">
    <source>
        <dbReference type="Proteomes" id="UP001443914"/>
    </source>
</evidence>
<keyword evidence="2" id="KW-1185">Reference proteome</keyword>
<evidence type="ECO:0000313" key="1">
    <source>
        <dbReference type="EMBL" id="KAK9690543.1"/>
    </source>
</evidence>
<protein>
    <submittedName>
        <fullName evidence="1">Uncharacterized protein</fullName>
    </submittedName>
</protein>
<comment type="caution">
    <text evidence="1">The sequence shown here is derived from an EMBL/GenBank/DDBJ whole genome shotgun (WGS) entry which is preliminary data.</text>
</comment>
<accession>A0AAW1IM14</accession>
<reference evidence="1" key="1">
    <citation type="submission" date="2024-03" db="EMBL/GenBank/DDBJ databases">
        <title>WGS assembly of Saponaria officinalis var. Norfolk2.</title>
        <authorList>
            <person name="Jenkins J."/>
            <person name="Shu S."/>
            <person name="Grimwood J."/>
            <person name="Barry K."/>
            <person name="Goodstein D."/>
            <person name="Schmutz J."/>
            <person name="Leebens-Mack J."/>
            <person name="Osbourn A."/>
        </authorList>
    </citation>
    <scope>NUCLEOTIDE SEQUENCE [LARGE SCALE GENOMIC DNA]</scope>
    <source>
        <strain evidence="1">JIC</strain>
    </source>
</reference>
<name>A0AAW1IM14_SAPOF</name>
<dbReference type="EMBL" id="JBDFQZ010000009">
    <property type="protein sequence ID" value="KAK9690543.1"/>
    <property type="molecule type" value="Genomic_DNA"/>
</dbReference>